<dbReference type="EMBL" id="JAVRRA010000932">
    <property type="protein sequence ID" value="KAK5282922.1"/>
    <property type="molecule type" value="Genomic_DNA"/>
</dbReference>
<dbReference type="SUPFAM" id="SSF103473">
    <property type="entry name" value="MFS general substrate transporter"/>
    <property type="match status" value="1"/>
</dbReference>
<comment type="subcellular location">
    <subcellularLocation>
        <location evidence="1">Membrane</location>
        <topology evidence="1">Multi-pass membrane protein</topology>
    </subcellularLocation>
</comment>
<evidence type="ECO:0008006" key="9">
    <source>
        <dbReference type="Google" id="ProtNLM"/>
    </source>
</evidence>
<dbReference type="PANTHER" id="PTHR48022">
    <property type="entry name" value="PLASTIDIC GLUCOSE TRANSPORTER 4"/>
    <property type="match status" value="1"/>
</dbReference>
<keyword evidence="4 6" id="KW-0472">Membrane</keyword>
<evidence type="ECO:0000256" key="1">
    <source>
        <dbReference type="ARBA" id="ARBA00004141"/>
    </source>
</evidence>
<feature type="transmembrane region" description="Helical" evidence="6">
    <location>
        <begin position="44"/>
        <end position="62"/>
    </location>
</feature>
<reference evidence="7 8" key="1">
    <citation type="submission" date="2023-08" db="EMBL/GenBank/DDBJ databases">
        <title>Black Yeasts Isolated from many extreme environments.</title>
        <authorList>
            <person name="Coleine C."/>
            <person name="Stajich J.E."/>
            <person name="Selbmann L."/>
        </authorList>
    </citation>
    <scope>NUCLEOTIDE SEQUENCE [LARGE SCALE GENOMIC DNA]</scope>
    <source>
        <strain evidence="7 8">CCFEE 536</strain>
    </source>
</reference>
<evidence type="ECO:0000256" key="4">
    <source>
        <dbReference type="ARBA" id="ARBA00023136"/>
    </source>
</evidence>
<dbReference type="InterPro" id="IPR036259">
    <property type="entry name" value="MFS_trans_sf"/>
</dbReference>
<evidence type="ECO:0000313" key="7">
    <source>
        <dbReference type="EMBL" id="KAK5282922.1"/>
    </source>
</evidence>
<evidence type="ECO:0000256" key="6">
    <source>
        <dbReference type="SAM" id="Phobius"/>
    </source>
</evidence>
<evidence type="ECO:0000256" key="5">
    <source>
        <dbReference type="SAM" id="MobiDB-lite"/>
    </source>
</evidence>
<comment type="caution">
    <text evidence="7">The sequence shown here is derived from an EMBL/GenBank/DDBJ whole genome shotgun (WGS) entry which is preliminary data.</text>
</comment>
<protein>
    <recommendedName>
        <fullName evidence="9">Major facilitator superfamily (MFS) profile domain-containing protein</fullName>
    </recommendedName>
</protein>
<feature type="compositionally biased region" description="Basic and acidic residues" evidence="5">
    <location>
        <begin position="141"/>
        <end position="163"/>
    </location>
</feature>
<name>A0ABR0M5E5_9PEZI</name>
<feature type="region of interest" description="Disordered" evidence="5">
    <location>
        <begin position="133"/>
        <end position="238"/>
    </location>
</feature>
<keyword evidence="3 6" id="KW-1133">Transmembrane helix</keyword>
<organism evidence="7 8">
    <name type="scientific">Cryomyces antarcticus</name>
    <dbReference type="NCBI Taxonomy" id="329879"/>
    <lineage>
        <taxon>Eukaryota</taxon>
        <taxon>Fungi</taxon>
        <taxon>Dikarya</taxon>
        <taxon>Ascomycota</taxon>
        <taxon>Pezizomycotina</taxon>
        <taxon>Dothideomycetes</taxon>
        <taxon>Dothideomycetes incertae sedis</taxon>
        <taxon>Cryomyces</taxon>
    </lineage>
</organism>
<proteinExistence type="predicted"/>
<dbReference type="Gene3D" id="1.20.1250.20">
    <property type="entry name" value="MFS general substrate transporter like domains"/>
    <property type="match status" value="1"/>
</dbReference>
<dbReference type="Pfam" id="PF00083">
    <property type="entry name" value="Sugar_tr"/>
    <property type="match status" value="1"/>
</dbReference>
<feature type="compositionally biased region" description="Low complexity" evidence="5">
    <location>
        <begin position="165"/>
        <end position="238"/>
    </location>
</feature>
<feature type="transmembrane region" description="Helical" evidence="6">
    <location>
        <begin position="7"/>
        <end position="24"/>
    </location>
</feature>
<gene>
    <name evidence="7" type="ORF">LTR16_005626</name>
</gene>
<accession>A0ABR0M5E5</accession>
<keyword evidence="8" id="KW-1185">Reference proteome</keyword>
<evidence type="ECO:0000313" key="8">
    <source>
        <dbReference type="Proteomes" id="UP001357485"/>
    </source>
</evidence>
<keyword evidence="2 6" id="KW-0812">Transmembrane</keyword>
<dbReference type="Proteomes" id="UP001357485">
    <property type="component" value="Unassembled WGS sequence"/>
</dbReference>
<dbReference type="InterPro" id="IPR050360">
    <property type="entry name" value="MFS_Sugar_Transporters"/>
</dbReference>
<dbReference type="PANTHER" id="PTHR48022:SF78">
    <property type="entry name" value="MONOSACCHARIDE TRANSPORTER, PUTATIVE (AFU_ORTHOLOGUE AFUA_2G02110)-RELATED"/>
    <property type="match status" value="1"/>
</dbReference>
<evidence type="ECO:0000256" key="2">
    <source>
        <dbReference type="ARBA" id="ARBA00022692"/>
    </source>
</evidence>
<dbReference type="InterPro" id="IPR005828">
    <property type="entry name" value="MFS_sugar_transport-like"/>
</dbReference>
<evidence type="ECO:0000256" key="3">
    <source>
        <dbReference type="ARBA" id="ARBA00022989"/>
    </source>
</evidence>
<sequence length="238" mass="25838">MSRGQSTAIEFALNVFGVVVAYWLKFGLSYIDGGRSALRWHFPVAFRIIPLLFLVAIVWVFFESPRWLAKFGRDSESRYILGRLRGETGADADKAEDEFRTIRGIVELEKKTIAPQQPLPHVLRHRLRLAAHGPPRPARHLAADRAGVDRHRGRDHLRADHHSASRASPRPEPSGSPASTTSSTCPARSSASSPSTASAAAGRCTGAPSARASPCSSRAAWRPRRSSSSSPSSSARPG</sequence>